<gene>
    <name evidence="1" type="ORF">OUZ56_005793</name>
</gene>
<dbReference type="EMBL" id="JAOYFB010000001">
    <property type="protein sequence ID" value="KAK4004050.1"/>
    <property type="molecule type" value="Genomic_DNA"/>
</dbReference>
<protein>
    <submittedName>
        <fullName evidence="1">Uncharacterized protein</fullName>
    </submittedName>
</protein>
<proteinExistence type="predicted"/>
<name>A0ABQ9YTT0_9CRUS</name>
<sequence>MEGLNRCVADSSCIVPHANSTIITASSFVESTEVFDQRTTTVRVHYHWKSVVISTVLVKLLVQNHGFIHVVRPRVIAVIFFFQLDKDFIVEFVLASCNILAQVIKELHFSGENSNHMWDIANTSSSLNDAIFCISKYPTTQRISNNSLEKSYLELPEENLVVTPAFSVHIPACHFHSIDVGIGYVNLNHISIRFTFFFNLGLCRVAFRQSYEEAVAYHAQQSRILYNFYIFRPRLADFVSFIDVISYRIHCDENATSVGFDILARRDCQWVIERSNIVDNLSEFRYEPFYVHQWQPPCSSTFVTSKTFHSRISGSDSIVRFLFFASSFLFVLQNDRVTLPTLSTSNVSIRNTERNTFVCEWLNIIAFAKPEKPLPSAFDLARQLITESPDQQNPSVVVETGYFRNPIFQLLHLQLHAFNGSALKTEPSSKRFRQLDVTASRKGVVFICSSVVTDVVRVISSWIVQGRLASHIQAEGLVMSLVEEVTLNSVDLFGLR</sequence>
<dbReference type="Proteomes" id="UP001234178">
    <property type="component" value="Unassembled WGS sequence"/>
</dbReference>
<accession>A0ABQ9YTT0</accession>
<evidence type="ECO:0000313" key="1">
    <source>
        <dbReference type="EMBL" id="KAK4004050.1"/>
    </source>
</evidence>
<keyword evidence="2" id="KW-1185">Reference proteome</keyword>
<evidence type="ECO:0000313" key="2">
    <source>
        <dbReference type="Proteomes" id="UP001234178"/>
    </source>
</evidence>
<organism evidence="1 2">
    <name type="scientific">Daphnia magna</name>
    <dbReference type="NCBI Taxonomy" id="35525"/>
    <lineage>
        <taxon>Eukaryota</taxon>
        <taxon>Metazoa</taxon>
        <taxon>Ecdysozoa</taxon>
        <taxon>Arthropoda</taxon>
        <taxon>Crustacea</taxon>
        <taxon>Branchiopoda</taxon>
        <taxon>Diplostraca</taxon>
        <taxon>Cladocera</taxon>
        <taxon>Anomopoda</taxon>
        <taxon>Daphniidae</taxon>
        <taxon>Daphnia</taxon>
    </lineage>
</organism>
<reference evidence="1 2" key="1">
    <citation type="journal article" date="2023" name="Nucleic Acids Res.">
        <title>The hologenome of Daphnia magna reveals possible DNA methylation and microbiome-mediated evolution of the host genome.</title>
        <authorList>
            <person name="Chaturvedi A."/>
            <person name="Li X."/>
            <person name="Dhandapani V."/>
            <person name="Marshall H."/>
            <person name="Kissane S."/>
            <person name="Cuenca-Cambronero M."/>
            <person name="Asole G."/>
            <person name="Calvet F."/>
            <person name="Ruiz-Romero M."/>
            <person name="Marangio P."/>
            <person name="Guigo R."/>
            <person name="Rago D."/>
            <person name="Mirbahai L."/>
            <person name="Eastwood N."/>
            <person name="Colbourne J.K."/>
            <person name="Zhou J."/>
            <person name="Mallon E."/>
            <person name="Orsini L."/>
        </authorList>
    </citation>
    <scope>NUCLEOTIDE SEQUENCE [LARGE SCALE GENOMIC DNA]</scope>
    <source>
        <strain evidence="1">LRV0_1</strain>
    </source>
</reference>
<comment type="caution">
    <text evidence="1">The sequence shown here is derived from an EMBL/GenBank/DDBJ whole genome shotgun (WGS) entry which is preliminary data.</text>
</comment>